<keyword evidence="4 7" id="KW-0812">Transmembrane</keyword>
<feature type="transmembrane region" description="Helical" evidence="7">
    <location>
        <begin position="53"/>
        <end position="71"/>
    </location>
</feature>
<evidence type="ECO:0000256" key="2">
    <source>
        <dbReference type="ARBA" id="ARBA00006679"/>
    </source>
</evidence>
<reference evidence="8 9" key="1">
    <citation type="submission" date="2024-03" db="EMBL/GenBank/DDBJ databases">
        <title>Chitinophaga caseinilytica sp. nov., a casein hydrolysing bacterium isolated from forest soil.</title>
        <authorList>
            <person name="Lee D.S."/>
            <person name="Han D.M."/>
            <person name="Baek J.H."/>
            <person name="Choi D.G."/>
            <person name="Jeon J.H."/>
            <person name="Jeon C.O."/>
        </authorList>
    </citation>
    <scope>NUCLEOTIDE SEQUENCE [LARGE SCALE GENOMIC DNA]</scope>
    <source>
        <strain evidence="8 9">KACC 19118</strain>
    </source>
</reference>
<keyword evidence="5 7" id="KW-1133">Transmembrane helix</keyword>
<accession>A0ABZ2YZU8</accession>
<dbReference type="RefSeq" id="WP_341839658.1">
    <property type="nucleotide sequence ID" value="NZ_CP149792.1"/>
</dbReference>
<protein>
    <submittedName>
        <fullName evidence="8">DoxX family protein</fullName>
    </submittedName>
</protein>
<keyword evidence="6 7" id="KW-0472">Membrane</keyword>
<evidence type="ECO:0000313" key="9">
    <source>
        <dbReference type="Proteomes" id="UP001449657"/>
    </source>
</evidence>
<dbReference type="InterPro" id="IPR032808">
    <property type="entry name" value="DoxX"/>
</dbReference>
<evidence type="ECO:0000256" key="4">
    <source>
        <dbReference type="ARBA" id="ARBA00022692"/>
    </source>
</evidence>
<dbReference type="PANTHER" id="PTHR33452:SF1">
    <property type="entry name" value="INNER MEMBRANE PROTEIN YPHA-RELATED"/>
    <property type="match status" value="1"/>
</dbReference>
<dbReference type="PANTHER" id="PTHR33452">
    <property type="entry name" value="OXIDOREDUCTASE CATD-RELATED"/>
    <property type="match status" value="1"/>
</dbReference>
<comment type="subcellular location">
    <subcellularLocation>
        <location evidence="1">Cell membrane</location>
        <topology evidence="1">Multi-pass membrane protein</topology>
    </subcellularLocation>
</comment>
<evidence type="ECO:0000256" key="1">
    <source>
        <dbReference type="ARBA" id="ARBA00004651"/>
    </source>
</evidence>
<organism evidence="8 9">
    <name type="scientific">Chitinophaga caseinilytica</name>
    <dbReference type="NCBI Taxonomy" id="2267521"/>
    <lineage>
        <taxon>Bacteria</taxon>
        <taxon>Pseudomonadati</taxon>
        <taxon>Bacteroidota</taxon>
        <taxon>Chitinophagia</taxon>
        <taxon>Chitinophagales</taxon>
        <taxon>Chitinophagaceae</taxon>
        <taxon>Chitinophaga</taxon>
    </lineage>
</organism>
<dbReference type="Pfam" id="PF07681">
    <property type="entry name" value="DoxX"/>
    <property type="match status" value="1"/>
</dbReference>
<name>A0ABZ2YZU8_9BACT</name>
<evidence type="ECO:0000256" key="5">
    <source>
        <dbReference type="ARBA" id="ARBA00022989"/>
    </source>
</evidence>
<proteinExistence type="inferred from homology"/>
<keyword evidence="3" id="KW-1003">Cell membrane</keyword>
<gene>
    <name evidence="8" type="ORF">WJU22_18545</name>
</gene>
<dbReference type="InterPro" id="IPR051907">
    <property type="entry name" value="DoxX-like_oxidoreductase"/>
</dbReference>
<evidence type="ECO:0000313" key="8">
    <source>
        <dbReference type="EMBL" id="WZN44898.1"/>
    </source>
</evidence>
<feature type="transmembrane region" description="Helical" evidence="7">
    <location>
        <begin position="78"/>
        <end position="99"/>
    </location>
</feature>
<feature type="transmembrane region" description="Helical" evidence="7">
    <location>
        <begin position="12"/>
        <end position="33"/>
    </location>
</feature>
<comment type="similarity">
    <text evidence="2">Belongs to the DoxX family.</text>
</comment>
<evidence type="ECO:0000256" key="3">
    <source>
        <dbReference type="ARBA" id="ARBA00022475"/>
    </source>
</evidence>
<dbReference type="Proteomes" id="UP001449657">
    <property type="component" value="Chromosome"/>
</dbReference>
<sequence length="131" mass="14158">MRFPYLSLRHTLLILRIFIAVIFIAHAVVRVTGETVPRFGGFLESKGFPAGEALVWMITVFEIAGGILLAAGKFVRWLSAGFVLMLLIGIVIIHAELGWFVGEHGSGGCEYSFILIAALLVTAAADGERLA</sequence>
<dbReference type="EMBL" id="CP150096">
    <property type="protein sequence ID" value="WZN44898.1"/>
    <property type="molecule type" value="Genomic_DNA"/>
</dbReference>
<keyword evidence="9" id="KW-1185">Reference proteome</keyword>
<evidence type="ECO:0000256" key="6">
    <source>
        <dbReference type="ARBA" id="ARBA00023136"/>
    </source>
</evidence>
<evidence type="ECO:0000256" key="7">
    <source>
        <dbReference type="SAM" id="Phobius"/>
    </source>
</evidence>